<feature type="domain" description="Zn(2)-C6 fungal-type" evidence="2">
    <location>
        <begin position="234"/>
        <end position="269"/>
    </location>
</feature>
<dbReference type="PROSITE" id="PS00463">
    <property type="entry name" value="ZN2_CY6_FUNGAL_1"/>
    <property type="match status" value="1"/>
</dbReference>
<dbReference type="EMBL" id="JAACJM010000001">
    <property type="protein sequence ID" value="KAF5375136.1"/>
    <property type="molecule type" value="Genomic_DNA"/>
</dbReference>
<dbReference type="Gene3D" id="4.10.240.10">
    <property type="entry name" value="Zn(2)-C6 fungal-type DNA-binding domain"/>
    <property type="match status" value="1"/>
</dbReference>
<organism evidence="3 4">
    <name type="scientific">Tetrapyrgos nigripes</name>
    <dbReference type="NCBI Taxonomy" id="182062"/>
    <lineage>
        <taxon>Eukaryota</taxon>
        <taxon>Fungi</taxon>
        <taxon>Dikarya</taxon>
        <taxon>Basidiomycota</taxon>
        <taxon>Agaricomycotina</taxon>
        <taxon>Agaricomycetes</taxon>
        <taxon>Agaricomycetidae</taxon>
        <taxon>Agaricales</taxon>
        <taxon>Marasmiineae</taxon>
        <taxon>Marasmiaceae</taxon>
        <taxon>Tetrapyrgos</taxon>
    </lineage>
</organism>
<comment type="caution">
    <text evidence="3">The sequence shown here is derived from an EMBL/GenBank/DDBJ whole genome shotgun (WGS) entry which is preliminary data.</text>
</comment>
<dbReference type="SUPFAM" id="SSF57701">
    <property type="entry name" value="Zn2/Cys6 DNA-binding domain"/>
    <property type="match status" value="1"/>
</dbReference>
<dbReference type="InterPro" id="IPR036864">
    <property type="entry name" value="Zn2-C6_fun-type_DNA-bd_sf"/>
</dbReference>
<dbReference type="Proteomes" id="UP000559256">
    <property type="component" value="Unassembled WGS sequence"/>
</dbReference>
<dbReference type="SMART" id="SM00066">
    <property type="entry name" value="GAL4"/>
    <property type="match status" value="1"/>
</dbReference>
<accession>A0A8H5H1B5</accession>
<dbReference type="AlphaFoldDB" id="A0A8H5H1B5"/>
<name>A0A8H5H1B5_9AGAR</name>
<evidence type="ECO:0000259" key="2">
    <source>
        <dbReference type="PROSITE" id="PS50048"/>
    </source>
</evidence>
<dbReference type="CDD" id="cd00067">
    <property type="entry name" value="GAL4"/>
    <property type="match status" value="1"/>
</dbReference>
<dbReference type="Pfam" id="PF00172">
    <property type="entry name" value="Zn_clus"/>
    <property type="match status" value="1"/>
</dbReference>
<protein>
    <recommendedName>
        <fullName evidence="2">Zn(2)-C6 fungal-type domain-containing protein</fullName>
    </recommendedName>
</protein>
<sequence length="294" mass="33444">MSQVPVVQSEYRFALEDDDRFFQTFSNPSSPVHPQWHMVHHPTDTDTFGQIHGFYHTQLPVDPYPQPEQYTFPQYSYPEASSSLTYGTPTMPYLPDATLPLSNYSELAHAQDMYHQPSLSDFSSSSSPETVLYSPVEETHQHYAESQYLPTPPPPVPSAPSLLPETAESSEDMPSPDSKPSLKRRRPTDYPPPRESSRSYNFFKIPLEKHSQPPAPKISKTRTPAQEKKSLALACFFCRGRKIACGRQDPNSPDRTCNQCYRRSLKCEYPTESRRGMRKKKPVVADNLRTLAAD</sequence>
<dbReference type="GO" id="GO:0008270">
    <property type="term" value="F:zinc ion binding"/>
    <property type="evidence" value="ECO:0007669"/>
    <property type="project" value="InterPro"/>
</dbReference>
<evidence type="ECO:0000313" key="4">
    <source>
        <dbReference type="Proteomes" id="UP000559256"/>
    </source>
</evidence>
<feature type="region of interest" description="Disordered" evidence="1">
    <location>
        <begin position="145"/>
        <end position="225"/>
    </location>
</feature>
<dbReference type="OrthoDB" id="39175at2759"/>
<reference evidence="3 4" key="1">
    <citation type="journal article" date="2020" name="ISME J.">
        <title>Uncovering the hidden diversity of litter-decomposition mechanisms in mushroom-forming fungi.</title>
        <authorList>
            <person name="Floudas D."/>
            <person name="Bentzer J."/>
            <person name="Ahren D."/>
            <person name="Johansson T."/>
            <person name="Persson P."/>
            <person name="Tunlid A."/>
        </authorList>
    </citation>
    <scope>NUCLEOTIDE SEQUENCE [LARGE SCALE GENOMIC DNA]</scope>
    <source>
        <strain evidence="3 4">CBS 291.85</strain>
    </source>
</reference>
<evidence type="ECO:0000256" key="1">
    <source>
        <dbReference type="SAM" id="MobiDB-lite"/>
    </source>
</evidence>
<evidence type="ECO:0000313" key="3">
    <source>
        <dbReference type="EMBL" id="KAF5375136.1"/>
    </source>
</evidence>
<dbReference type="PROSITE" id="PS50048">
    <property type="entry name" value="ZN2_CY6_FUNGAL_2"/>
    <property type="match status" value="1"/>
</dbReference>
<keyword evidence="4" id="KW-1185">Reference proteome</keyword>
<gene>
    <name evidence="3" type="ORF">D9758_000418</name>
</gene>
<dbReference type="GO" id="GO:0000981">
    <property type="term" value="F:DNA-binding transcription factor activity, RNA polymerase II-specific"/>
    <property type="evidence" value="ECO:0007669"/>
    <property type="project" value="InterPro"/>
</dbReference>
<proteinExistence type="predicted"/>
<dbReference type="InterPro" id="IPR001138">
    <property type="entry name" value="Zn2Cys6_DnaBD"/>
</dbReference>